<sequence>MSVVKIGPFGGTGGRMMDINPNHVPAQLNSIMIWHNEPSGIITAISFRYTTDQGNTFTVPDKPPNVWGDQRSSQPHTIEIDNDEDEYVTKIEGSHNGTHLSSLRITTNKKTSRWFGNQSKGHQHQFSVPLHTGGILGFFVRASTWINAIGVYVGPIDQ</sequence>
<dbReference type="InterPro" id="IPR001229">
    <property type="entry name" value="Jacalin-like_lectin_dom"/>
</dbReference>
<dbReference type="Proteomes" id="UP000006038">
    <property type="component" value="Chromosome 11"/>
</dbReference>
<dbReference type="OrthoDB" id="654502at2759"/>
<dbReference type="GO" id="GO:0030246">
    <property type="term" value="F:carbohydrate binding"/>
    <property type="evidence" value="ECO:0007669"/>
    <property type="project" value="UniProtKB-KW"/>
</dbReference>
<evidence type="ECO:0000313" key="3">
    <source>
        <dbReference type="EnsemblPlants" id="OB11G13450.1"/>
    </source>
</evidence>
<organism evidence="3">
    <name type="scientific">Oryza brachyantha</name>
    <name type="common">malo sina</name>
    <dbReference type="NCBI Taxonomy" id="4533"/>
    <lineage>
        <taxon>Eukaryota</taxon>
        <taxon>Viridiplantae</taxon>
        <taxon>Streptophyta</taxon>
        <taxon>Embryophyta</taxon>
        <taxon>Tracheophyta</taxon>
        <taxon>Spermatophyta</taxon>
        <taxon>Magnoliopsida</taxon>
        <taxon>Liliopsida</taxon>
        <taxon>Poales</taxon>
        <taxon>Poaceae</taxon>
        <taxon>BOP clade</taxon>
        <taxon>Oryzoideae</taxon>
        <taxon>Oryzeae</taxon>
        <taxon>Oryzinae</taxon>
        <taxon>Oryza</taxon>
    </lineage>
</organism>
<dbReference type="PROSITE" id="PS51752">
    <property type="entry name" value="JACALIN_LECTIN"/>
    <property type="match status" value="1"/>
</dbReference>
<dbReference type="Gene3D" id="2.100.10.30">
    <property type="entry name" value="Jacalin-like lectin domain"/>
    <property type="match status" value="1"/>
</dbReference>
<protein>
    <recommendedName>
        <fullName evidence="2">Jacalin-type lectin domain-containing protein</fullName>
    </recommendedName>
</protein>
<dbReference type="AlphaFoldDB" id="J3N6A9"/>
<dbReference type="HOGENOM" id="CLU_078923_4_0_1"/>
<proteinExistence type="predicted"/>
<dbReference type="KEGG" id="obr:102716171"/>
<dbReference type="Gramene" id="OB11G13450.1">
    <property type="protein sequence ID" value="OB11G13450.1"/>
    <property type="gene ID" value="OB11G13450"/>
</dbReference>
<dbReference type="RefSeq" id="XP_006663240.2">
    <property type="nucleotide sequence ID" value="XM_006663177.2"/>
</dbReference>
<reference evidence="3" key="2">
    <citation type="submission" date="2013-04" db="UniProtKB">
        <authorList>
            <consortium name="EnsemblPlants"/>
        </authorList>
    </citation>
    <scope>IDENTIFICATION</scope>
</reference>
<dbReference type="PANTHER" id="PTHR46506">
    <property type="entry name" value="OS05G0143600 PROTEIN"/>
    <property type="match status" value="1"/>
</dbReference>
<dbReference type="SMART" id="SM00915">
    <property type="entry name" value="Jacalin"/>
    <property type="match status" value="1"/>
</dbReference>
<dbReference type="OMA" id="NSIMIWH"/>
<dbReference type="InterPro" id="IPR036404">
    <property type="entry name" value="Jacalin-like_lectin_dom_sf"/>
</dbReference>
<keyword evidence="1" id="KW-0430">Lectin</keyword>
<keyword evidence="4" id="KW-1185">Reference proteome</keyword>
<name>J3N6A9_ORYBR</name>
<reference evidence="3" key="1">
    <citation type="journal article" date="2013" name="Nat. Commun.">
        <title>Whole-genome sequencing of Oryza brachyantha reveals mechanisms underlying Oryza genome evolution.</title>
        <authorList>
            <person name="Chen J."/>
            <person name="Huang Q."/>
            <person name="Gao D."/>
            <person name="Wang J."/>
            <person name="Lang Y."/>
            <person name="Liu T."/>
            <person name="Li B."/>
            <person name="Bai Z."/>
            <person name="Luis Goicoechea J."/>
            <person name="Liang C."/>
            <person name="Chen C."/>
            <person name="Zhang W."/>
            <person name="Sun S."/>
            <person name="Liao Y."/>
            <person name="Zhang X."/>
            <person name="Yang L."/>
            <person name="Song C."/>
            <person name="Wang M."/>
            <person name="Shi J."/>
            <person name="Liu G."/>
            <person name="Liu J."/>
            <person name="Zhou H."/>
            <person name="Zhou W."/>
            <person name="Yu Q."/>
            <person name="An N."/>
            <person name="Chen Y."/>
            <person name="Cai Q."/>
            <person name="Wang B."/>
            <person name="Liu B."/>
            <person name="Min J."/>
            <person name="Huang Y."/>
            <person name="Wu H."/>
            <person name="Li Z."/>
            <person name="Zhang Y."/>
            <person name="Yin Y."/>
            <person name="Song W."/>
            <person name="Jiang J."/>
            <person name="Jackson S.A."/>
            <person name="Wing R.A."/>
            <person name="Wang J."/>
            <person name="Chen M."/>
        </authorList>
    </citation>
    <scope>NUCLEOTIDE SEQUENCE [LARGE SCALE GENOMIC DNA]</scope>
    <source>
        <strain evidence="3">cv. IRGC 101232</strain>
    </source>
</reference>
<dbReference type="InterPro" id="IPR033734">
    <property type="entry name" value="Jacalin-like_lectin_dom_plant"/>
</dbReference>
<gene>
    <name evidence="3" type="primary">LOC102716171</name>
</gene>
<dbReference type="EnsemblPlants" id="OB11G13450.1">
    <property type="protein sequence ID" value="OB11G13450.1"/>
    <property type="gene ID" value="OB11G13450"/>
</dbReference>
<dbReference type="SUPFAM" id="SSF51101">
    <property type="entry name" value="Mannose-binding lectins"/>
    <property type="match status" value="1"/>
</dbReference>
<feature type="domain" description="Jacalin-type lectin" evidence="2">
    <location>
        <begin position="3"/>
        <end position="155"/>
    </location>
</feature>
<evidence type="ECO:0000259" key="2">
    <source>
        <dbReference type="PROSITE" id="PS51752"/>
    </source>
</evidence>
<dbReference type="GeneID" id="102716171"/>
<evidence type="ECO:0000313" key="4">
    <source>
        <dbReference type="Proteomes" id="UP000006038"/>
    </source>
</evidence>
<accession>J3N6A9</accession>
<evidence type="ECO:0000256" key="1">
    <source>
        <dbReference type="ARBA" id="ARBA00022734"/>
    </source>
</evidence>
<dbReference type="Pfam" id="PF01419">
    <property type="entry name" value="Jacalin"/>
    <property type="match status" value="1"/>
</dbReference>
<dbReference type="CDD" id="cd09612">
    <property type="entry name" value="Jacalin"/>
    <property type="match status" value="1"/>
</dbReference>